<gene>
    <name evidence="1" type="ORF">ATPR_1133</name>
</gene>
<dbReference type="Proteomes" id="UP000004319">
    <property type="component" value="Unassembled WGS sequence"/>
</dbReference>
<sequence>MSSLSMPSGRFADDVTPEKGFFLSSLLPKTIQGVKKP</sequence>
<evidence type="ECO:0000313" key="1">
    <source>
        <dbReference type="EMBL" id="GAA08129.1"/>
    </source>
</evidence>
<name>F7VCN4_9PROT</name>
<protein>
    <submittedName>
        <fullName evidence="1">Uncharacterized protein</fullName>
    </submittedName>
</protein>
<proteinExistence type="predicted"/>
<organism evidence="1 2">
    <name type="scientific">Acetobacter tropicalis NBRC 101654</name>
    <dbReference type="NCBI Taxonomy" id="749388"/>
    <lineage>
        <taxon>Bacteria</taxon>
        <taxon>Pseudomonadati</taxon>
        <taxon>Pseudomonadota</taxon>
        <taxon>Alphaproteobacteria</taxon>
        <taxon>Acetobacterales</taxon>
        <taxon>Acetobacteraceae</taxon>
        <taxon>Acetobacter</taxon>
    </lineage>
</organism>
<dbReference type="AlphaFoldDB" id="F7VCN4"/>
<evidence type="ECO:0000313" key="2">
    <source>
        <dbReference type="Proteomes" id="UP000004319"/>
    </source>
</evidence>
<reference evidence="1 2" key="1">
    <citation type="journal article" date="2011" name="Biochem. Biophys. Res. Commun.">
        <title>Increased number of Arginine-based salt bridges contributes to the thermotolerance of thermotolerant acetic acid bacteria, Acetobacter tropicalis SKU1100.</title>
        <authorList>
            <person name="Matsutani M."/>
            <person name="Hirakawa H."/>
            <person name="Nishikura M."/>
            <person name="Soemphol W."/>
            <person name="Ali I.A.I."/>
            <person name="Yakushi T."/>
            <person name="Matsushita K."/>
        </authorList>
    </citation>
    <scope>NUCLEOTIDE SEQUENCE [LARGE SCALE GENOMIC DNA]</scope>
    <source>
        <strain evidence="1 2">NBRC 101654</strain>
    </source>
</reference>
<comment type="caution">
    <text evidence="1">The sequence shown here is derived from an EMBL/GenBank/DDBJ whole genome shotgun (WGS) entry which is preliminary data.</text>
</comment>
<accession>F7VCN4</accession>
<dbReference type="EMBL" id="BABS01000024">
    <property type="protein sequence ID" value="GAA08129.1"/>
    <property type="molecule type" value="Genomic_DNA"/>
</dbReference>